<keyword evidence="12" id="KW-0411">Iron-sulfur</keyword>
<dbReference type="SFLD" id="SFLDG01062">
    <property type="entry name" value="methyltransferase_(Class_A)"/>
    <property type="match status" value="1"/>
</dbReference>
<dbReference type="HAMAP" id="MF_01849">
    <property type="entry name" value="RNA_methyltr_RlmN"/>
    <property type="match status" value="1"/>
</dbReference>
<dbReference type="InterPro" id="IPR013785">
    <property type="entry name" value="Aldolase_TIM"/>
</dbReference>
<dbReference type="FunFam" id="3.20.20.70:FF:000014">
    <property type="entry name" value="Probable dual-specificity RNA methyltransferase RlmN"/>
    <property type="match status" value="1"/>
</dbReference>
<sequence length="351" mass="40103">MISKRYNLKNWTRQNLSDWFKKNEKSSSSVKSFRADQVFNWLYQKRAESFDQMLNIGQGTRKLLEDHFYISSLKVADNLQSSDGSIKFRILLDDGNSIESVFLPHKNHNTICVSSQAGCAMGCDFCMTAKMGLIRNLDPSEIINQIFTVVKELPEEKKIRNIVFMGMGEPFHNYNNLMQALEILTDEHGFNYSHRRITVSTSGLLPKIRRFGLEKIKANLAVSLNGVTNEVRTKLMPVNKAYNLEKLIKACSEFPLESRKRITFEYILIRDLTDSLQDAKSLIRLLHGLKFKINLIPYNSTPGGKYNAPSPEQARMFQKYLLDHQIIAPLRISKGQDIQGACGQLVVGNMQ</sequence>
<evidence type="ECO:0000256" key="12">
    <source>
        <dbReference type="ARBA" id="ARBA00023014"/>
    </source>
</evidence>
<keyword evidence="4" id="KW-0963">Cytoplasm</keyword>
<keyword evidence="10" id="KW-0479">Metal-binding</keyword>
<dbReference type="InterPro" id="IPR058240">
    <property type="entry name" value="rSAM_sf"/>
</dbReference>
<keyword evidence="3" id="KW-0004">4Fe-4S</keyword>
<dbReference type="GO" id="GO:0008173">
    <property type="term" value="F:RNA methyltransferase activity"/>
    <property type="evidence" value="ECO:0007669"/>
    <property type="project" value="InterPro"/>
</dbReference>
<evidence type="ECO:0000256" key="1">
    <source>
        <dbReference type="ARBA" id="ARBA00001966"/>
    </source>
</evidence>
<comment type="cofactor">
    <cofactor evidence="1">
        <name>[4Fe-4S] cluster</name>
        <dbReference type="ChEBI" id="CHEBI:49883"/>
    </cofactor>
</comment>
<evidence type="ECO:0000256" key="3">
    <source>
        <dbReference type="ARBA" id="ARBA00022485"/>
    </source>
</evidence>
<dbReference type="GO" id="GO:0070475">
    <property type="term" value="P:rRNA base methylation"/>
    <property type="evidence" value="ECO:0007669"/>
    <property type="project" value="InterPro"/>
</dbReference>
<dbReference type="SFLD" id="SFLDS00029">
    <property type="entry name" value="Radical_SAM"/>
    <property type="match status" value="1"/>
</dbReference>
<evidence type="ECO:0000313" key="14">
    <source>
        <dbReference type="EMBL" id="SVA34950.1"/>
    </source>
</evidence>
<dbReference type="InterPro" id="IPR040072">
    <property type="entry name" value="Methyltransferase_A"/>
</dbReference>
<dbReference type="PROSITE" id="PS51918">
    <property type="entry name" value="RADICAL_SAM"/>
    <property type="match status" value="1"/>
</dbReference>
<evidence type="ECO:0000256" key="9">
    <source>
        <dbReference type="ARBA" id="ARBA00022694"/>
    </source>
</evidence>
<keyword evidence="5" id="KW-0698">rRNA processing</keyword>
<dbReference type="EMBL" id="UINC01007759">
    <property type="protein sequence ID" value="SVA34950.1"/>
    <property type="molecule type" value="Genomic_DNA"/>
</dbReference>
<comment type="subcellular location">
    <subcellularLocation>
        <location evidence="2">Cytoplasm</location>
    </subcellularLocation>
</comment>
<dbReference type="InterPro" id="IPR007197">
    <property type="entry name" value="rSAM"/>
</dbReference>
<dbReference type="Pfam" id="PF04055">
    <property type="entry name" value="Radical_SAM"/>
    <property type="match status" value="1"/>
</dbReference>
<dbReference type="SUPFAM" id="SSF102114">
    <property type="entry name" value="Radical SAM enzymes"/>
    <property type="match status" value="1"/>
</dbReference>
<evidence type="ECO:0000256" key="10">
    <source>
        <dbReference type="ARBA" id="ARBA00022723"/>
    </source>
</evidence>
<evidence type="ECO:0000256" key="7">
    <source>
        <dbReference type="ARBA" id="ARBA00022679"/>
    </source>
</evidence>
<dbReference type="SFLD" id="SFLDF00275">
    <property type="entry name" value="adenosine_C2_methyltransferase"/>
    <property type="match status" value="1"/>
</dbReference>
<dbReference type="GO" id="GO:0005737">
    <property type="term" value="C:cytoplasm"/>
    <property type="evidence" value="ECO:0007669"/>
    <property type="project" value="UniProtKB-SubCell"/>
</dbReference>
<feature type="domain" description="Radical SAM core" evidence="13">
    <location>
        <begin position="105"/>
        <end position="337"/>
    </location>
</feature>
<keyword evidence="7" id="KW-0808">Transferase</keyword>
<dbReference type="GO" id="GO:0051539">
    <property type="term" value="F:4 iron, 4 sulfur cluster binding"/>
    <property type="evidence" value="ECO:0007669"/>
    <property type="project" value="UniProtKB-KW"/>
</dbReference>
<dbReference type="InterPro" id="IPR048641">
    <property type="entry name" value="RlmN_N"/>
</dbReference>
<dbReference type="GO" id="GO:0046872">
    <property type="term" value="F:metal ion binding"/>
    <property type="evidence" value="ECO:0007669"/>
    <property type="project" value="UniProtKB-KW"/>
</dbReference>
<proteinExistence type="inferred from homology"/>
<dbReference type="Pfam" id="PF21016">
    <property type="entry name" value="RlmN_N"/>
    <property type="match status" value="1"/>
</dbReference>
<dbReference type="GO" id="GO:0030488">
    <property type="term" value="P:tRNA methylation"/>
    <property type="evidence" value="ECO:0007669"/>
    <property type="project" value="InterPro"/>
</dbReference>
<dbReference type="CDD" id="cd01335">
    <property type="entry name" value="Radical_SAM"/>
    <property type="match status" value="1"/>
</dbReference>
<evidence type="ECO:0000256" key="6">
    <source>
        <dbReference type="ARBA" id="ARBA00022603"/>
    </source>
</evidence>
<keyword evidence="6" id="KW-0489">Methyltransferase</keyword>
<keyword evidence="9" id="KW-0819">tRNA processing</keyword>
<name>A0A381V3I0_9ZZZZ</name>
<evidence type="ECO:0000256" key="4">
    <source>
        <dbReference type="ARBA" id="ARBA00022490"/>
    </source>
</evidence>
<protein>
    <recommendedName>
        <fullName evidence="13">Radical SAM core domain-containing protein</fullName>
    </recommendedName>
</protein>
<dbReference type="PANTHER" id="PTHR30544:SF5">
    <property type="entry name" value="RADICAL SAM CORE DOMAIN-CONTAINING PROTEIN"/>
    <property type="match status" value="1"/>
</dbReference>
<dbReference type="Gene3D" id="3.20.20.70">
    <property type="entry name" value="Aldolase class I"/>
    <property type="match status" value="1"/>
</dbReference>
<accession>A0A381V3I0</accession>
<dbReference type="Gene3D" id="1.10.150.530">
    <property type="match status" value="1"/>
</dbReference>
<evidence type="ECO:0000256" key="11">
    <source>
        <dbReference type="ARBA" id="ARBA00023004"/>
    </source>
</evidence>
<keyword evidence="11" id="KW-0408">Iron</keyword>
<reference evidence="14" key="1">
    <citation type="submission" date="2018-05" db="EMBL/GenBank/DDBJ databases">
        <authorList>
            <person name="Lanie J.A."/>
            <person name="Ng W.-L."/>
            <person name="Kazmierczak K.M."/>
            <person name="Andrzejewski T.M."/>
            <person name="Davidsen T.M."/>
            <person name="Wayne K.J."/>
            <person name="Tettelin H."/>
            <person name="Glass J.I."/>
            <person name="Rusch D."/>
            <person name="Podicherti R."/>
            <person name="Tsui H.-C.T."/>
            <person name="Winkler M.E."/>
        </authorList>
    </citation>
    <scope>NUCLEOTIDE SEQUENCE</scope>
</reference>
<dbReference type="NCBIfam" id="TIGR00048">
    <property type="entry name" value="rRNA_mod_RlmN"/>
    <property type="match status" value="1"/>
</dbReference>
<dbReference type="InterPro" id="IPR027492">
    <property type="entry name" value="RNA_MTrfase_RlmN"/>
</dbReference>
<dbReference type="InterPro" id="IPR004383">
    <property type="entry name" value="rRNA_lsu_MTrfase_RlmN/Cfr"/>
</dbReference>
<evidence type="ECO:0000256" key="2">
    <source>
        <dbReference type="ARBA" id="ARBA00004496"/>
    </source>
</evidence>
<dbReference type="AlphaFoldDB" id="A0A381V3I0"/>
<dbReference type="PANTHER" id="PTHR30544">
    <property type="entry name" value="23S RRNA METHYLTRANSFERASE"/>
    <property type="match status" value="1"/>
</dbReference>
<gene>
    <name evidence="14" type="ORF">METZ01_LOCUS87804</name>
</gene>
<evidence type="ECO:0000259" key="13">
    <source>
        <dbReference type="PROSITE" id="PS51918"/>
    </source>
</evidence>
<evidence type="ECO:0000256" key="8">
    <source>
        <dbReference type="ARBA" id="ARBA00022691"/>
    </source>
</evidence>
<keyword evidence="8" id="KW-0949">S-adenosyl-L-methionine</keyword>
<dbReference type="PIRSF" id="PIRSF006004">
    <property type="entry name" value="CHP00048"/>
    <property type="match status" value="1"/>
</dbReference>
<evidence type="ECO:0000256" key="5">
    <source>
        <dbReference type="ARBA" id="ARBA00022552"/>
    </source>
</evidence>
<organism evidence="14">
    <name type="scientific">marine metagenome</name>
    <dbReference type="NCBI Taxonomy" id="408172"/>
    <lineage>
        <taxon>unclassified sequences</taxon>
        <taxon>metagenomes</taxon>
        <taxon>ecological metagenomes</taxon>
    </lineage>
</organism>